<evidence type="ECO:0000256" key="1">
    <source>
        <dbReference type="ARBA" id="ARBA00022723"/>
    </source>
</evidence>
<dbReference type="Pfam" id="PF13894">
    <property type="entry name" value="zf-C2H2_4"/>
    <property type="match status" value="1"/>
</dbReference>
<keyword evidence="2" id="KW-0677">Repeat</keyword>
<protein>
    <submittedName>
        <fullName evidence="10">Zinc finger protein 567 isoform X1</fullName>
    </submittedName>
</protein>
<organism evidence="9 10">
    <name type="scientific">Bicyclus anynana</name>
    <name type="common">Squinting bush brown butterfly</name>
    <dbReference type="NCBI Taxonomy" id="110368"/>
    <lineage>
        <taxon>Eukaryota</taxon>
        <taxon>Metazoa</taxon>
        <taxon>Ecdysozoa</taxon>
        <taxon>Arthropoda</taxon>
        <taxon>Hexapoda</taxon>
        <taxon>Insecta</taxon>
        <taxon>Pterygota</taxon>
        <taxon>Neoptera</taxon>
        <taxon>Endopterygota</taxon>
        <taxon>Lepidoptera</taxon>
        <taxon>Glossata</taxon>
        <taxon>Ditrysia</taxon>
        <taxon>Papilionoidea</taxon>
        <taxon>Nymphalidae</taxon>
        <taxon>Satyrinae</taxon>
        <taxon>Satyrini</taxon>
        <taxon>Mycalesina</taxon>
        <taxon>Bicyclus</taxon>
    </lineage>
</organism>
<dbReference type="InterPro" id="IPR012934">
    <property type="entry name" value="Znf_AD"/>
</dbReference>
<dbReference type="SMART" id="SM00355">
    <property type="entry name" value="ZnF_C2H2"/>
    <property type="match status" value="9"/>
</dbReference>
<name>A0A6J1NA50_BICAN</name>
<evidence type="ECO:0000313" key="9">
    <source>
        <dbReference type="Proteomes" id="UP001652582"/>
    </source>
</evidence>
<gene>
    <name evidence="10" type="primary">LOC112050552</name>
</gene>
<keyword evidence="3 5" id="KW-0863">Zinc-finger</keyword>
<evidence type="ECO:0000259" key="8">
    <source>
        <dbReference type="PROSITE" id="PS51915"/>
    </source>
</evidence>
<dbReference type="SUPFAM" id="SSF57667">
    <property type="entry name" value="beta-beta-alpha zinc fingers"/>
    <property type="match status" value="2"/>
</dbReference>
<dbReference type="SUPFAM" id="SSF57716">
    <property type="entry name" value="Glucocorticoid receptor-like (DNA-binding domain)"/>
    <property type="match status" value="1"/>
</dbReference>
<feature type="binding site" evidence="6">
    <location>
        <position position="34"/>
    </location>
    <ligand>
        <name>Zn(2+)</name>
        <dbReference type="ChEBI" id="CHEBI:29105"/>
    </ligand>
</feature>
<feature type="domain" description="C2H2-type" evidence="7">
    <location>
        <begin position="404"/>
        <end position="431"/>
    </location>
</feature>
<dbReference type="RefSeq" id="XP_023944610.2">
    <property type="nucleotide sequence ID" value="XM_024088842.2"/>
</dbReference>
<feature type="domain" description="C2H2-type" evidence="7">
    <location>
        <begin position="297"/>
        <end position="325"/>
    </location>
</feature>
<feature type="domain" description="C2H2-type" evidence="7">
    <location>
        <begin position="344"/>
        <end position="372"/>
    </location>
</feature>
<proteinExistence type="predicted"/>
<dbReference type="Pfam" id="PF00096">
    <property type="entry name" value="zf-C2H2"/>
    <property type="match status" value="4"/>
</dbReference>
<evidence type="ECO:0000259" key="7">
    <source>
        <dbReference type="PROSITE" id="PS50157"/>
    </source>
</evidence>
<evidence type="ECO:0000256" key="2">
    <source>
        <dbReference type="ARBA" id="ARBA00022737"/>
    </source>
</evidence>
<dbReference type="Gene3D" id="3.40.1800.20">
    <property type="match status" value="1"/>
</dbReference>
<dbReference type="PROSITE" id="PS00028">
    <property type="entry name" value="ZINC_FINGER_C2H2_1"/>
    <property type="match status" value="6"/>
</dbReference>
<dbReference type="Proteomes" id="UP001652582">
    <property type="component" value="Chromosome 21"/>
</dbReference>
<dbReference type="OrthoDB" id="9411774at2759"/>
<dbReference type="PANTHER" id="PTHR24379:SF127">
    <property type="entry name" value="BLOODY FINGERS-RELATED"/>
    <property type="match status" value="1"/>
</dbReference>
<evidence type="ECO:0000256" key="4">
    <source>
        <dbReference type="ARBA" id="ARBA00022833"/>
    </source>
</evidence>
<reference evidence="10" key="1">
    <citation type="submission" date="2025-08" db="UniProtKB">
        <authorList>
            <consortium name="RefSeq"/>
        </authorList>
    </citation>
    <scope>IDENTIFICATION</scope>
</reference>
<feature type="binding site" evidence="6">
    <location>
        <position position="80"/>
    </location>
    <ligand>
        <name>Zn(2+)</name>
        <dbReference type="ChEBI" id="CHEBI:29105"/>
    </ligand>
</feature>
<dbReference type="Gene3D" id="3.30.160.60">
    <property type="entry name" value="Classic Zinc Finger"/>
    <property type="match status" value="5"/>
</dbReference>
<feature type="domain" description="C2H2-type" evidence="7">
    <location>
        <begin position="375"/>
        <end position="403"/>
    </location>
</feature>
<evidence type="ECO:0000256" key="5">
    <source>
        <dbReference type="PROSITE-ProRule" id="PRU00042"/>
    </source>
</evidence>
<dbReference type="GO" id="GO:0008270">
    <property type="term" value="F:zinc ion binding"/>
    <property type="evidence" value="ECO:0007669"/>
    <property type="project" value="UniProtKB-UniRule"/>
</dbReference>
<dbReference type="SMART" id="SM00868">
    <property type="entry name" value="zf-AD"/>
    <property type="match status" value="1"/>
</dbReference>
<feature type="binding site" evidence="6">
    <location>
        <position position="77"/>
    </location>
    <ligand>
        <name>Zn(2+)</name>
        <dbReference type="ChEBI" id="CHEBI:29105"/>
    </ligand>
</feature>
<dbReference type="PROSITE" id="PS50157">
    <property type="entry name" value="ZINC_FINGER_C2H2_2"/>
    <property type="match status" value="6"/>
</dbReference>
<evidence type="ECO:0000313" key="10">
    <source>
        <dbReference type="RefSeq" id="XP_023944610.2"/>
    </source>
</evidence>
<evidence type="ECO:0000256" key="3">
    <source>
        <dbReference type="ARBA" id="ARBA00022771"/>
    </source>
</evidence>
<dbReference type="GeneID" id="112050552"/>
<feature type="domain" description="C2H2-type" evidence="7">
    <location>
        <begin position="432"/>
        <end position="459"/>
    </location>
</feature>
<sequence>MNFSENNHGQNARINKIYCEQQGFDEFSNFCRTCATMANQVRPIFDEQNQSDDLAGKINKYLPIKVSKEDGLPQVICEQCHNTLLAWDELVKCSVQASMVLQQKLSVMRLLDPDKTNEENAESTQTSLESGTETAFDISEVVRNILTNYFNELDIEEENTDFVCHMCANNSPSTSVQELTDHLRLCHGTMLQHKQSVEDFVKENITFEELLLLDKEDGEADSLCNETETKNIVLQNYCCPFCESVFSSPNRLICHLSKHFEISIANGIECCDKLYENKLSFVAHLQDVHVSKTLDQYTCKSCGKTTCDLEELQAHINEEHPESNDLNESKKAENFANLQRYIPVVCPKCKKTFSNKYNLRVHIANMHSDGKVTVYVCYKCNKVYKSQGSLKYHQKVHHEGNLSYMCAYCGEAFPTRETRDVHARIHTGAKPFKCDYCSKSYRSKNTLDRHTEMHLDIRKYTCSMCPKKFRKRSHLNYHLRTHEKCHEKINRRKCDQVLK</sequence>
<feature type="domain" description="C2H2-type" evidence="7">
    <location>
        <begin position="460"/>
        <end position="487"/>
    </location>
</feature>
<dbReference type="InterPro" id="IPR036236">
    <property type="entry name" value="Znf_C2H2_sf"/>
</dbReference>
<dbReference type="PANTHER" id="PTHR24379">
    <property type="entry name" value="KRAB AND ZINC FINGER DOMAIN-CONTAINING"/>
    <property type="match status" value="1"/>
</dbReference>
<dbReference type="Pfam" id="PF07776">
    <property type="entry name" value="zf-AD"/>
    <property type="match status" value="1"/>
</dbReference>
<dbReference type="AlphaFoldDB" id="A0A6J1NA50"/>
<dbReference type="PROSITE" id="PS51915">
    <property type="entry name" value="ZAD"/>
    <property type="match status" value="1"/>
</dbReference>
<keyword evidence="9" id="KW-1185">Reference proteome</keyword>
<dbReference type="InterPro" id="IPR013087">
    <property type="entry name" value="Znf_C2H2_type"/>
</dbReference>
<keyword evidence="4 6" id="KW-0862">Zinc</keyword>
<evidence type="ECO:0000256" key="6">
    <source>
        <dbReference type="PROSITE-ProRule" id="PRU01263"/>
    </source>
</evidence>
<accession>A0A6J1NA50</accession>
<keyword evidence="1 6" id="KW-0479">Metal-binding</keyword>
<feature type="domain" description="ZAD" evidence="8">
    <location>
        <begin position="29"/>
        <end position="104"/>
    </location>
</feature>
<dbReference type="KEGG" id="bany:112050552"/>
<feature type="binding site" evidence="6">
    <location>
        <position position="31"/>
    </location>
    <ligand>
        <name>Zn(2+)</name>
        <dbReference type="ChEBI" id="CHEBI:29105"/>
    </ligand>
</feature>
<dbReference type="GO" id="GO:0005634">
    <property type="term" value="C:nucleus"/>
    <property type="evidence" value="ECO:0007669"/>
    <property type="project" value="UniProtKB-SubCell"/>
</dbReference>